<keyword evidence="4" id="KW-1185">Reference proteome</keyword>
<dbReference type="EMBL" id="QVLS01000003">
    <property type="protein sequence ID" value="RFP80018.1"/>
    <property type="molecule type" value="Genomic_DNA"/>
</dbReference>
<dbReference type="Proteomes" id="UP000261931">
    <property type="component" value="Unassembled WGS sequence"/>
</dbReference>
<name>A0A372EKV6_9BURK</name>
<evidence type="ECO:0000313" key="3">
    <source>
        <dbReference type="EMBL" id="RFP80018.1"/>
    </source>
</evidence>
<feature type="domain" description="Thioredoxin" evidence="2">
    <location>
        <begin position="27"/>
        <end position="167"/>
    </location>
</feature>
<keyword evidence="1" id="KW-0732">Signal</keyword>
<sequence>MDRRTLLQALGAASLASAPLARAADEVPPPQVGTALTLPDAPLFDGSTFKASAAQGQVVLVYWWASWCPFCGATNPFIQKLWDAQRPRGLLMLGLAVDKRIEDARQYMARRGYTFPTAHHTPAIERVMPRPGKAIPVTCVRGRDGRVVMSEVGQLFEEDVQQIARFL</sequence>
<dbReference type="GO" id="GO:0016209">
    <property type="term" value="F:antioxidant activity"/>
    <property type="evidence" value="ECO:0007669"/>
    <property type="project" value="InterPro"/>
</dbReference>
<dbReference type="RefSeq" id="WP_116958073.1">
    <property type="nucleotide sequence ID" value="NZ_QVLS01000003.1"/>
</dbReference>
<gene>
    <name evidence="3" type="ORF">DY262_06070</name>
</gene>
<evidence type="ECO:0000259" key="2">
    <source>
        <dbReference type="PROSITE" id="PS51352"/>
    </source>
</evidence>
<evidence type="ECO:0000313" key="4">
    <source>
        <dbReference type="Proteomes" id="UP000261931"/>
    </source>
</evidence>
<dbReference type="InterPro" id="IPR050553">
    <property type="entry name" value="Thioredoxin_ResA/DsbE_sf"/>
</dbReference>
<evidence type="ECO:0000256" key="1">
    <source>
        <dbReference type="SAM" id="SignalP"/>
    </source>
</evidence>
<dbReference type="AlphaFoldDB" id="A0A372EKV6"/>
<feature type="signal peptide" evidence="1">
    <location>
        <begin position="1"/>
        <end position="23"/>
    </location>
</feature>
<dbReference type="InterPro" id="IPR013766">
    <property type="entry name" value="Thioredoxin_domain"/>
</dbReference>
<dbReference type="Pfam" id="PF00578">
    <property type="entry name" value="AhpC-TSA"/>
    <property type="match status" value="1"/>
</dbReference>
<comment type="caution">
    <text evidence="3">The sequence shown here is derived from an EMBL/GenBank/DDBJ whole genome shotgun (WGS) entry which is preliminary data.</text>
</comment>
<dbReference type="PANTHER" id="PTHR42852:SF17">
    <property type="entry name" value="THIOREDOXIN-LIKE PROTEIN HI_1115"/>
    <property type="match status" value="1"/>
</dbReference>
<dbReference type="Gene3D" id="3.40.30.10">
    <property type="entry name" value="Glutaredoxin"/>
    <property type="match status" value="1"/>
</dbReference>
<dbReference type="CDD" id="cd02966">
    <property type="entry name" value="TlpA_like_family"/>
    <property type="match status" value="1"/>
</dbReference>
<dbReference type="SUPFAM" id="SSF52833">
    <property type="entry name" value="Thioredoxin-like"/>
    <property type="match status" value="1"/>
</dbReference>
<dbReference type="InterPro" id="IPR000866">
    <property type="entry name" value="AhpC/TSA"/>
</dbReference>
<dbReference type="PANTHER" id="PTHR42852">
    <property type="entry name" value="THIOL:DISULFIDE INTERCHANGE PROTEIN DSBE"/>
    <property type="match status" value="1"/>
</dbReference>
<proteinExistence type="predicted"/>
<accession>A0A372EKV6</accession>
<organism evidence="3 4">
    <name type="scientific">Hydrogenophaga borbori</name>
    <dbReference type="NCBI Taxonomy" id="2294117"/>
    <lineage>
        <taxon>Bacteria</taxon>
        <taxon>Pseudomonadati</taxon>
        <taxon>Pseudomonadota</taxon>
        <taxon>Betaproteobacteria</taxon>
        <taxon>Burkholderiales</taxon>
        <taxon>Comamonadaceae</taxon>
        <taxon>Hydrogenophaga</taxon>
    </lineage>
</organism>
<dbReference type="GO" id="GO:0016491">
    <property type="term" value="F:oxidoreductase activity"/>
    <property type="evidence" value="ECO:0007669"/>
    <property type="project" value="InterPro"/>
</dbReference>
<dbReference type="PROSITE" id="PS51352">
    <property type="entry name" value="THIOREDOXIN_2"/>
    <property type="match status" value="1"/>
</dbReference>
<feature type="chain" id="PRO_5016843964" evidence="1">
    <location>
        <begin position="24"/>
        <end position="167"/>
    </location>
</feature>
<protein>
    <submittedName>
        <fullName evidence="3">TlpA family protein disulfide reductase</fullName>
    </submittedName>
</protein>
<reference evidence="3 4" key="1">
    <citation type="submission" date="2018-08" db="EMBL/GenBank/DDBJ databases">
        <title>Hydrogenophaga sp. LA-38 isolated from sludge.</title>
        <authorList>
            <person name="Im W.-T."/>
        </authorList>
    </citation>
    <scope>NUCLEOTIDE SEQUENCE [LARGE SCALE GENOMIC DNA]</scope>
    <source>
        <strain evidence="3 4">LA-38</strain>
    </source>
</reference>
<dbReference type="InterPro" id="IPR036249">
    <property type="entry name" value="Thioredoxin-like_sf"/>
</dbReference>